<feature type="region of interest" description="Disordered" evidence="1">
    <location>
        <begin position="346"/>
        <end position="394"/>
    </location>
</feature>
<keyword evidence="3" id="KW-1185">Reference proteome</keyword>
<feature type="compositionally biased region" description="Polar residues" evidence="1">
    <location>
        <begin position="538"/>
        <end position="558"/>
    </location>
</feature>
<organism evidence="2 3">
    <name type="scientific">Kwoniella shivajii</name>
    <dbReference type="NCBI Taxonomy" id="564305"/>
    <lineage>
        <taxon>Eukaryota</taxon>
        <taxon>Fungi</taxon>
        <taxon>Dikarya</taxon>
        <taxon>Basidiomycota</taxon>
        <taxon>Agaricomycotina</taxon>
        <taxon>Tremellomycetes</taxon>
        <taxon>Tremellales</taxon>
        <taxon>Cryptococcaceae</taxon>
        <taxon>Kwoniella</taxon>
    </lineage>
</organism>
<dbReference type="EMBL" id="CP141881">
    <property type="protein sequence ID" value="WRT63731.1"/>
    <property type="molecule type" value="Genomic_DNA"/>
</dbReference>
<accession>A0ABZ1CPR8</accession>
<gene>
    <name evidence="2" type="ORF">IL334_000654</name>
</gene>
<feature type="compositionally biased region" description="Polar residues" evidence="1">
    <location>
        <begin position="435"/>
        <end position="445"/>
    </location>
</feature>
<dbReference type="GeneID" id="87952785"/>
<evidence type="ECO:0000256" key="1">
    <source>
        <dbReference type="SAM" id="MobiDB-lite"/>
    </source>
</evidence>
<dbReference type="Proteomes" id="UP001329825">
    <property type="component" value="Chromosome 1"/>
</dbReference>
<dbReference type="RefSeq" id="XP_062788471.1">
    <property type="nucleotide sequence ID" value="XM_062932420.1"/>
</dbReference>
<feature type="region of interest" description="Disordered" evidence="1">
    <location>
        <begin position="129"/>
        <end position="158"/>
    </location>
</feature>
<sequence length="621" mass="67935">MPLQARRPNLPSLTLPGSKSSLLMVQDVLTPHTPQPFTPLPFEQGPMVMTPDTPSFDLNPMEIILGDKQSPGHIIEDNESEWTEEEQGVLQSYLAHPPRALRTAYPPGTLPPPDALDEITNHLINSETRKSPTTTRNQLGLGTTSYNGSENLNGDGVDTSNGKVTLKWKHSWNETRQKLFNLARQESMESIGGHRRKESDSIIPSAKELFDMEQQRQQERNDAVMKPQRPRLAVLGGQKMNRQQHSMDNLYGDEKPQTFQEALRLSSNLQVNSLGNNEELHSGSGLSSPLTFSFNLPATVRKSFPFSAPSTFLPRPASLLQRGRSFTSEDFAREHAKGDDLDDFALDDIDTESRPGSPARIRPENHRSVSSPVSILYSSPPSSISSHSELEHDQEQENFKGYLDVDMGEEEAPITPVNQTFSALSLGINGPLGSQCSTPTVSSTPLAPPPIVQQQRTSSSSTTAPQITLTVMSPERSNSAPSPNPSVLSTSPSEAFSNLSLSLGKPRPFTDTSSPMKSRSVSAEIGNFTGGIKRSFRQPPQLNRSLSDSGLNRSSGNTLCGAGLSMTTLPLESERNRENKRQKSISGMKFGPSGVSLSVVVPKRIGINDELRSPFEMNKGF</sequence>
<name>A0ABZ1CPR8_9TREE</name>
<feature type="compositionally biased region" description="Polar residues" evidence="1">
    <location>
        <begin position="510"/>
        <end position="521"/>
    </location>
</feature>
<reference evidence="2 3" key="1">
    <citation type="submission" date="2024-01" db="EMBL/GenBank/DDBJ databases">
        <title>Comparative genomics of Cryptococcus and Kwoniella reveals pathogenesis evolution and contrasting modes of karyotype evolution via chromosome fusion or intercentromeric recombination.</title>
        <authorList>
            <person name="Coelho M.A."/>
            <person name="David-Palma M."/>
            <person name="Shea T."/>
            <person name="Bowers K."/>
            <person name="McGinley-Smith S."/>
            <person name="Mohammad A.W."/>
            <person name="Gnirke A."/>
            <person name="Yurkov A.M."/>
            <person name="Nowrousian M."/>
            <person name="Sun S."/>
            <person name="Cuomo C.A."/>
            <person name="Heitman J."/>
        </authorList>
    </citation>
    <scope>NUCLEOTIDE SEQUENCE [LARGE SCALE GENOMIC DNA]</scope>
    <source>
        <strain evidence="2">CBS 11374</strain>
    </source>
</reference>
<evidence type="ECO:0000313" key="3">
    <source>
        <dbReference type="Proteomes" id="UP001329825"/>
    </source>
</evidence>
<feature type="compositionally biased region" description="Polar residues" evidence="1">
    <location>
        <begin position="464"/>
        <end position="501"/>
    </location>
</feature>
<feature type="compositionally biased region" description="Low complexity" evidence="1">
    <location>
        <begin position="368"/>
        <end position="387"/>
    </location>
</feature>
<protein>
    <submittedName>
        <fullName evidence="2">Uncharacterized protein</fullName>
    </submittedName>
</protein>
<feature type="region of interest" description="Disordered" evidence="1">
    <location>
        <begin position="435"/>
        <end position="564"/>
    </location>
</feature>
<evidence type="ECO:0000313" key="2">
    <source>
        <dbReference type="EMBL" id="WRT63731.1"/>
    </source>
</evidence>
<proteinExistence type="predicted"/>